<comment type="caution">
    <text evidence="7">The sequence shown here is derived from an EMBL/GenBank/DDBJ whole genome shotgun (WGS) entry which is preliminary data.</text>
</comment>
<feature type="non-terminal residue" evidence="7">
    <location>
        <position position="1"/>
    </location>
</feature>
<organism evidence="7 8">
    <name type="scientific">Hemiprocne comata</name>
    <dbReference type="NCBI Taxonomy" id="243314"/>
    <lineage>
        <taxon>Eukaryota</taxon>
        <taxon>Metazoa</taxon>
        <taxon>Chordata</taxon>
        <taxon>Craniata</taxon>
        <taxon>Vertebrata</taxon>
        <taxon>Euteleostomi</taxon>
        <taxon>Archelosauria</taxon>
        <taxon>Archosauria</taxon>
        <taxon>Dinosauria</taxon>
        <taxon>Saurischia</taxon>
        <taxon>Theropoda</taxon>
        <taxon>Coelurosauria</taxon>
        <taxon>Aves</taxon>
        <taxon>Neognathae</taxon>
        <taxon>Neoaves</taxon>
        <taxon>Strisores</taxon>
        <taxon>Apodiformes</taxon>
        <taxon>Apodidae</taxon>
        <taxon>Hemiprocninae</taxon>
        <taxon>Hemiprocne</taxon>
    </lineage>
</organism>
<evidence type="ECO:0000313" key="7">
    <source>
        <dbReference type="EMBL" id="NXG58570.1"/>
    </source>
</evidence>
<sequence length="588" mass="63860">RGRLAGATAMNGQALPSGTPAHPRGWHEFCELHAISTAKELARHYLRFATEHPHHDLLAAENFSVQFTDLFQQYFCHEVKEGFAMNQLRILPAGPARDYRETHRCHTDVSLGTVATKAEPEPVGHPEQPSHVPEATPAGLRKSWSSEELAGPARRPFSLSQLRRSWRSLFRRRSSDTLPGDGDGEVTAEVRAALKPGLGKRILPWGLPREQPPEVRKEGLLKYGLLDETSLDVGTRWQRCRLVLRRAGTSDSEEYVLELFDPPKTMANPTFSWPSCPVQGCHQCCAGTPSATPVFLVTPHKLTGLSSPLVAPCPQQCLSAVRGSEFGGSGSDPTAVSPAGVLRPWGDDPCALAGVTSGCPGEAAGPKMEQFLSSCPWFHGPISRVKAAQLVQLGGLEGHGVFLVRQSETRRGEYVLTFNFQGRAKHLRLALTERGQCRVQHLRFASILEMLHHFHRYPIPLECGTACDVRLSSYVVVLPQESVPPTGRLSAPPTAPGSASTVPLPLPVPSWSPEFSLDPAGSSCPETPPGPPPEQIFHLVPSPAELVQTLRPSGGAPAPGPRHRDSDYEGDAPGRGHVRAIDNQYTPL</sequence>
<feature type="non-terminal residue" evidence="7">
    <location>
        <position position="588"/>
    </location>
</feature>
<evidence type="ECO:0000256" key="3">
    <source>
        <dbReference type="ARBA" id="ARBA00022999"/>
    </source>
</evidence>
<feature type="region of interest" description="Disordered" evidence="5">
    <location>
        <begin position="482"/>
        <end position="536"/>
    </location>
</feature>
<evidence type="ECO:0000256" key="5">
    <source>
        <dbReference type="SAM" id="MobiDB-lite"/>
    </source>
</evidence>
<dbReference type="SUPFAM" id="SSF109805">
    <property type="entry name" value="Phenylalanine zipper"/>
    <property type="match status" value="1"/>
</dbReference>
<feature type="region of interest" description="Disordered" evidence="5">
    <location>
        <begin position="548"/>
        <end position="588"/>
    </location>
</feature>
<dbReference type="Gene3D" id="2.30.29.30">
    <property type="entry name" value="Pleckstrin-homology domain (PH domain)/Phosphotyrosine-binding domain (PTB)"/>
    <property type="match status" value="1"/>
</dbReference>
<dbReference type="GO" id="GO:0005886">
    <property type="term" value="C:plasma membrane"/>
    <property type="evidence" value="ECO:0007669"/>
    <property type="project" value="TreeGrafter"/>
</dbReference>
<protein>
    <submittedName>
        <fullName evidence="7">SH2B3 protein</fullName>
    </submittedName>
</protein>
<dbReference type="FunFam" id="3.30.505.10:FF:000008">
    <property type="entry name" value="SH2B adapter protein 1 isoform 2"/>
    <property type="match status" value="1"/>
</dbReference>
<dbReference type="Pfam" id="PF00017">
    <property type="entry name" value="SH2"/>
    <property type="match status" value="1"/>
</dbReference>
<dbReference type="SUPFAM" id="SSF55550">
    <property type="entry name" value="SH2 domain"/>
    <property type="match status" value="1"/>
</dbReference>
<dbReference type="AlphaFoldDB" id="A0A7K9D3D9"/>
<reference evidence="7 8" key="1">
    <citation type="submission" date="2019-09" db="EMBL/GenBank/DDBJ databases">
        <title>Bird 10,000 Genomes (B10K) Project - Family phase.</title>
        <authorList>
            <person name="Zhang G."/>
        </authorList>
    </citation>
    <scope>NUCLEOTIDE SEQUENCE [LARGE SCALE GENOMIC DNA]</scope>
    <source>
        <strain evidence="7">B10K-DU-001-23</strain>
        <tissue evidence="7">Muscle</tissue>
    </source>
</reference>
<dbReference type="InterPro" id="IPR015012">
    <property type="entry name" value="Phe_ZIP"/>
</dbReference>
<dbReference type="InterPro" id="IPR030523">
    <property type="entry name" value="SH2B"/>
</dbReference>
<dbReference type="PANTHER" id="PTHR10872">
    <property type="entry name" value="SH2B ADAPTER PROTEIN"/>
    <property type="match status" value="1"/>
</dbReference>
<dbReference type="GO" id="GO:0005068">
    <property type="term" value="F:transmembrane receptor protein tyrosine kinase adaptor activity"/>
    <property type="evidence" value="ECO:0007669"/>
    <property type="project" value="TreeGrafter"/>
</dbReference>
<evidence type="ECO:0000256" key="2">
    <source>
        <dbReference type="ARBA" id="ARBA00022553"/>
    </source>
</evidence>
<feature type="domain" description="SH2" evidence="6">
    <location>
        <begin position="377"/>
        <end position="475"/>
    </location>
</feature>
<dbReference type="Gene3D" id="6.10.140.110">
    <property type="match status" value="1"/>
</dbReference>
<dbReference type="InterPro" id="IPR036290">
    <property type="entry name" value="Phe_ZIP_sf"/>
</dbReference>
<dbReference type="InterPro" id="IPR011993">
    <property type="entry name" value="PH-like_dom_sf"/>
</dbReference>
<dbReference type="PRINTS" id="PR00401">
    <property type="entry name" value="SH2DOMAIN"/>
</dbReference>
<feature type="region of interest" description="Disordered" evidence="5">
    <location>
        <begin position="1"/>
        <end position="20"/>
    </location>
</feature>
<keyword evidence="2" id="KW-0597">Phosphoprotein</keyword>
<dbReference type="SMART" id="SM00252">
    <property type="entry name" value="SH2"/>
    <property type="match status" value="1"/>
</dbReference>
<evidence type="ECO:0000256" key="4">
    <source>
        <dbReference type="PROSITE-ProRule" id="PRU00191"/>
    </source>
</evidence>
<proteinExistence type="inferred from homology"/>
<dbReference type="EMBL" id="VWZJ01004885">
    <property type="protein sequence ID" value="NXG58570.1"/>
    <property type="molecule type" value="Genomic_DNA"/>
</dbReference>
<dbReference type="OrthoDB" id="10047184at2759"/>
<dbReference type="Proteomes" id="UP000518305">
    <property type="component" value="Unassembled WGS sequence"/>
</dbReference>
<dbReference type="Pfam" id="PF08916">
    <property type="entry name" value="Phe_ZIP"/>
    <property type="match status" value="1"/>
</dbReference>
<dbReference type="GO" id="GO:0035556">
    <property type="term" value="P:intracellular signal transduction"/>
    <property type="evidence" value="ECO:0007669"/>
    <property type="project" value="TreeGrafter"/>
</dbReference>
<dbReference type="InterPro" id="IPR036860">
    <property type="entry name" value="SH2_dom_sf"/>
</dbReference>
<gene>
    <name evidence="7" type="primary">Sh2b3</name>
    <name evidence="7" type="ORF">HEMCOM_R02512</name>
</gene>
<dbReference type="PANTHER" id="PTHR10872:SF1">
    <property type="entry name" value="SH2B ADAPTER PROTEIN 3"/>
    <property type="match status" value="1"/>
</dbReference>
<dbReference type="Gene3D" id="3.30.505.10">
    <property type="entry name" value="SH2 domain"/>
    <property type="match status" value="1"/>
</dbReference>
<dbReference type="InterPro" id="IPR000980">
    <property type="entry name" value="SH2"/>
</dbReference>
<feature type="region of interest" description="Disordered" evidence="5">
    <location>
        <begin position="115"/>
        <end position="149"/>
    </location>
</feature>
<keyword evidence="3 4" id="KW-0727">SH2 domain</keyword>
<evidence type="ECO:0000256" key="1">
    <source>
        <dbReference type="ARBA" id="ARBA00010220"/>
    </source>
</evidence>
<dbReference type="SUPFAM" id="SSF50729">
    <property type="entry name" value="PH domain-like"/>
    <property type="match status" value="1"/>
</dbReference>
<name>A0A7K9D3D9_9AVES</name>
<keyword evidence="8" id="KW-1185">Reference proteome</keyword>
<evidence type="ECO:0000259" key="6">
    <source>
        <dbReference type="PROSITE" id="PS50001"/>
    </source>
</evidence>
<comment type="similarity">
    <text evidence="1">Belongs to the SH2B adapter family.</text>
</comment>
<dbReference type="PROSITE" id="PS50001">
    <property type="entry name" value="SH2"/>
    <property type="match status" value="1"/>
</dbReference>
<accession>A0A7K9D3D9</accession>
<evidence type="ECO:0000313" key="8">
    <source>
        <dbReference type="Proteomes" id="UP000518305"/>
    </source>
</evidence>